<evidence type="ECO:0000256" key="1">
    <source>
        <dbReference type="ARBA" id="ARBA00004141"/>
    </source>
</evidence>
<dbReference type="PANTHER" id="PTHR43341">
    <property type="entry name" value="AMINO ACID PERMEASE"/>
    <property type="match status" value="1"/>
</dbReference>
<feature type="transmembrane region" description="Helical" evidence="8">
    <location>
        <begin position="96"/>
        <end position="118"/>
    </location>
</feature>
<protein>
    <recommendedName>
        <fullName evidence="9">Amino acid permease/ SLC12A domain-containing protein</fullName>
    </recommendedName>
</protein>
<feature type="compositionally biased region" description="Polar residues" evidence="7">
    <location>
        <begin position="30"/>
        <end position="42"/>
    </location>
</feature>
<evidence type="ECO:0000313" key="10">
    <source>
        <dbReference type="EMBL" id="OCF34639.1"/>
    </source>
</evidence>
<evidence type="ECO:0000256" key="8">
    <source>
        <dbReference type="SAM" id="Phobius"/>
    </source>
</evidence>
<dbReference type="Gene3D" id="1.20.1740.10">
    <property type="entry name" value="Amino acid/polyamine transporter I"/>
    <property type="match status" value="1"/>
</dbReference>
<feature type="transmembrane region" description="Helical" evidence="8">
    <location>
        <begin position="424"/>
        <end position="444"/>
    </location>
</feature>
<evidence type="ECO:0000256" key="3">
    <source>
        <dbReference type="ARBA" id="ARBA00022692"/>
    </source>
</evidence>
<keyword evidence="4" id="KW-0029">Amino-acid transport</keyword>
<proteinExistence type="predicted"/>
<evidence type="ECO:0000256" key="4">
    <source>
        <dbReference type="ARBA" id="ARBA00022970"/>
    </source>
</evidence>
<evidence type="ECO:0000256" key="7">
    <source>
        <dbReference type="SAM" id="MobiDB-lite"/>
    </source>
</evidence>
<feature type="transmembrane region" description="Helical" evidence="8">
    <location>
        <begin position="163"/>
        <end position="182"/>
    </location>
</feature>
<keyword evidence="5 8" id="KW-1133">Transmembrane helix</keyword>
<reference evidence="10 11" key="1">
    <citation type="submission" date="2013-07" db="EMBL/GenBank/DDBJ databases">
        <title>The Genome Sequence of Cryptococcus heveanensis BCC8398.</title>
        <authorList>
            <consortium name="The Broad Institute Genome Sequencing Platform"/>
            <person name="Cuomo C."/>
            <person name="Litvintseva A."/>
            <person name="Chen Y."/>
            <person name="Heitman J."/>
            <person name="Sun S."/>
            <person name="Springer D."/>
            <person name="Dromer F."/>
            <person name="Young S.K."/>
            <person name="Zeng Q."/>
            <person name="Gargeya S."/>
            <person name="Fitzgerald M."/>
            <person name="Abouelleil A."/>
            <person name="Alvarado L."/>
            <person name="Berlin A.M."/>
            <person name="Chapman S.B."/>
            <person name="Dewar J."/>
            <person name="Goldberg J."/>
            <person name="Griggs A."/>
            <person name="Gujja S."/>
            <person name="Hansen M."/>
            <person name="Howarth C."/>
            <person name="Imamovic A."/>
            <person name="Larimer J."/>
            <person name="McCowan C."/>
            <person name="Murphy C."/>
            <person name="Pearson M."/>
            <person name="Priest M."/>
            <person name="Roberts A."/>
            <person name="Saif S."/>
            <person name="Shea T."/>
            <person name="Sykes S."/>
            <person name="Wortman J."/>
            <person name="Nusbaum C."/>
            <person name="Birren B."/>
        </authorList>
    </citation>
    <scope>NUCLEOTIDE SEQUENCE [LARGE SCALE GENOMIC DNA]</scope>
    <source>
        <strain evidence="10 11">BCC8398</strain>
    </source>
</reference>
<dbReference type="OrthoDB" id="10062876at2759"/>
<dbReference type="Proteomes" id="UP000092666">
    <property type="component" value="Unassembled WGS sequence"/>
</dbReference>
<dbReference type="InterPro" id="IPR050524">
    <property type="entry name" value="APC_YAT"/>
</dbReference>
<feature type="transmembrane region" description="Helical" evidence="8">
    <location>
        <begin position="202"/>
        <end position="221"/>
    </location>
</feature>
<keyword evidence="2" id="KW-0813">Transport</keyword>
<sequence length="600" mass="65484">MSDPLSAAPTSHGHKIVDSTSYEHDTIHTLSGQQGGQLSPRVSLNPDAKRDDLELGQTDGPGGEGVEYSKGRAVNPGDLVTEYEQRDLKRGLRQRHVSMIALAGSIGTGLFLSLGGAIQTGGPLGALLGYAFIGLVVCSVQFALGEVTAFLPVSGSFVRHAEFLVDPALGFALGWNIVYGNWLSIPSEISAICVLFQYWTTLHPAVFIVIFIALTASVGLINIRYYGEIEFGFAILKILLIVGLILLGLIIDLGGVSGVERIGFRYWKAPGPFVEYIGTGRWGQFLGFWSVMINAVFSFAGVESVAMAAAETINPRRTIPKAVKRVFARVTLFYIVAVLIVGMLVASDDERLGSDSGTAATSPFVLAASAAGIKAIPSIVNGVVITSAFSSSNQALLAGTRVLYGLAIKNQAPRFFLKTNRYGTPYNCVAIFVLFSFLAFMSLSENALTVFYWLLDLVGCGVLISWSAILLNHLRLCRALRVQGIDRRELPWYNWWTPYSSAAGLVVCLLILITNGWAVFTRGNWSAAGFVTSYLDIPLVLAAFGLWKLFKRTRFVKLSEVPIQGVLEHIALNPEQAEDDEANERSAQRKWWRWISWLWD</sequence>
<keyword evidence="3 8" id="KW-0812">Transmembrane</keyword>
<feature type="transmembrane region" description="Helical" evidence="8">
    <location>
        <begin position="450"/>
        <end position="471"/>
    </location>
</feature>
<dbReference type="FunFam" id="1.20.1740.10:FF:000006">
    <property type="entry name" value="General amino acid permease"/>
    <property type="match status" value="1"/>
</dbReference>
<dbReference type="GO" id="GO:0015171">
    <property type="term" value="F:amino acid transmembrane transporter activity"/>
    <property type="evidence" value="ECO:0007669"/>
    <property type="project" value="TreeGrafter"/>
</dbReference>
<feature type="transmembrane region" description="Helical" evidence="8">
    <location>
        <begin position="366"/>
        <end position="389"/>
    </location>
</feature>
<dbReference type="GO" id="GO:0016020">
    <property type="term" value="C:membrane"/>
    <property type="evidence" value="ECO:0007669"/>
    <property type="project" value="UniProtKB-SubCell"/>
</dbReference>
<keyword evidence="6 8" id="KW-0472">Membrane</keyword>
<comment type="subcellular location">
    <subcellularLocation>
        <location evidence="1">Membrane</location>
        <topology evidence="1">Multi-pass membrane protein</topology>
    </subcellularLocation>
</comment>
<accession>A0A1B9GUD7</accession>
<evidence type="ECO:0000256" key="6">
    <source>
        <dbReference type="ARBA" id="ARBA00023136"/>
    </source>
</evidence>
<evidence type="ECO:0000259" key="9">
    <source>
        <dbReference type="Pfam" id="PF00324"/>
    </source>
</evidence>
<name>A0A1B9GUD7_9TREE</name>
<dbReference type="PANTHER" id="PTHR43341:SF18">
    <property type="entry name" value="AMINO ACID PERMEASE_ SLC12A DOMAIN-CONTAINING PROTEIN"/>
    <property type="match status" value="1"/>
</dbReference>
<evidence type="ECO:0000256" key="5">
    <source>
        <dbReference type="ARBA" id="ARBA00022989"/>
    </source>
</evidence>
<dbReference type="EMBL" id="KV700124">
    <property type="protein sequence ID" value="OCF34639.1"/>
    <property type="molecule type" value="Genomic_DNA"/>
</dbReference>
<organism evidence="10 11">
    <name type="scientific">Kwoniella heveanensis BCC8398</name>
    <dbReference type="NCBI Taxonomy" id="1296120"/>
    <lineage>
        <taxon>Eukaryota</taxon>
        <taxon>Fungi</taxon>
        <taxon>Dikarya</taxon>
        <taxon>Basidiomycota</taxon>
        <taxon>Agaricomycotina</taxon>
        <taxon>Tremellomycetes</taxon>
        <taxon>Tremellales</taxon>
        <taxon>Cryptococcaceae</taxon>
        <taxon>Kwoniella</taxon>
    </lineage>
</organism>
<dbReference type="Pfam" id="PF00324">
    <property type="entry name" value="AA_permease"/>
    <property type="match status" value="1"/>
</dbReference>
<feature type="transmembrane region" description="Helical" evidence="8">
    <location>
        <begin position="525"/>
        <end position="547"/>
    </location>
</feature>
<dbReference type="InterPro" id="IPR004841">
    <property type="entry name" value="AA-permease/SLC12A_dom"/>
</dbReference>
<feature type="transmembrane region" description="Helical" evidence="8">
    <location>
        <begin position="326"/>
        <end position="346"/>
    </location>
</feature>
<dbReference type="STRING" id="1296120.A0A1B9GUD7"/>
<keyword evidence="11" id="KW-1185">Reference proteome</keyword>
<evidence type="ECO:0000256" key="2">
    <source>
        <dbReference type="ARBA" id="ARBA00022448"/>
    </source>
</evidence>
<feature type="transmembrane region" description="Helical" evidence="8">
    <location>
        <begin position="130"/>
        <end position="151"/>
    </location>
</feature>
<feature type="domain" description="Amino acid permease/ SLC12A" evidence="9">
    <location>
        <begin position="96"/>
        <end position="558"/>
    </location>
</feature>
<gene>
    <name evidence="10" type="ORF">I316_03680</name>
</gene>
<feature type="region of interest" description="Disordered" evidence="7">
    <location>
        <begin position="30"/>
        <end position="71"/>
    </location>
</feature>
<feature type="transmembrane region" description="Helical" evidence="8">
    <location>
        <begin position="233"/>
        <end position="251"/>
    </location>
</feature>
<reference evidence="11" key="2">
    <citation type="submission" date="2013-12" db="EMBL/GenBank/DDBJ databases">
        <title>Evolution of pathogenesis and genome organization in the Tremellales.</title>
        <authorList>
            <person name="Cuomo C."/>
            <person name="Litvintseva A."/>
            <person name="Heitman J."/>
            <person name="Chen Y."/>
            <person name="Sun S."/>
            <person name="Springer D."/>
            <person name="Dromer F."/>
            <person name="Young S."/>
            <person name="Zeng Q."/>
            <person name="Chapman S."/>
            <person name="Gujja S."/>
            <person name="Saif S."/>
            <person name="Birren B."/>
        </authorList>
    </citation>
    <scope>NUCLEOTIDE SEQUENCE [LARGE SCALE GENOMIC DNA]</scope>
    <source>
        <strain evidence="11">BCC8398</strain>
    </source>
</reference>
<dbReference type="AlphaFoldDB" id="A0A1B9GUD7"/>
<feature type="transmembrane region" description="Helical" evidence="8">
    <location>
        <begin position="492"/>
        <end position="513"/>
    </location>
</feature>
<evidence type="ECO:0000313" key="11">
    <source>
        <dbReference type="Proteomes" id="UP000092666"/>
    </source>
</evidence>
<feature type="transmembrane region" description="Helical" evidence="8">
    <location>
        <begin position="286"/>
        <end position="306"/>
    </location>
</feature>